<reference evidence="4 5" key="1">
    <citation type="submission" date="2023-01" db="EMBL/GenBank/DDBJ databases">
        <title>Novel diversity within Roseofilum (Cyanobacteria; Desertifilaceae) from marine benthic mats with descriptions of four novel species.</title>
        <authorList>
            <person name="Wang Y."/>
            <person name="Berthold D.E."/>
            <person name="Hu J."/>
            <person name="Lefler F.W."/>
            <person name="Laughinghouse H.D. IV."/>
        </authorList>
    </citation>
    <scope>NUCLEOTIDE SEQUENCE [LARGE SCALE GENOMIC DNA]</scope>
    <source>
        <strain evidence="4 5">BLCC-M154</strain>
    </source>
</reference>
<keyword evidence="5" id="KW-1185">Reference proteome</keyword>
<dbReference type="PROSITE" id="PS50005">
    <property type="entry name" value="TPR"/>
    <property type="match status" value="2"/>
</dbReference>
<proteinExistence type="predicted"/>
<name>A0ABT7ATW5_9CYAN</name>
<dbReference type="InterPro" id="IPR051043">
    <property type="entry name" value="Sulfatase_Mod_Factor_Kinase"/>
</dbReference>
<protein>
    <submittedName>
        <fullName evidence="4">SUMF1/EgtB/PvdO family nonheme iron enzyme</fullName>
    </submittedName>
</protein>
<dbReference type="SMART" id="SM00028">
    <property type="entry name" value="TPR"/>
    <property type="match status" value="3"/>
</dbReference>
<dbReference type="RefSeq" id="WP_283754116.1">
    <property type="nucleotide sequence ID" value="NZ_JAQOSP010000087.1"/>
</dbReference>
<dbReference type="SUPFAM" id="SSF48452">
    <property type="entry name" value="TPR-like"/>
    <property type="match status" value="1"/>
</dbReference>
<comment type="caution">
    <text evidence="4">The sequence shown here is derived from an EMBL/GenBank/DDBJ whole genome shotgun (WGS) entry which is preliminary data.</text>
</comment>
<evidence type="ECO:0000313" key="5">
    <source>
        <dbReference type="Proteomes" id="UP001235303"/>
    </source>
</evidence>
<dbReference type="Pfam" id="PF00515">
    <property type="entry name" value="TPR_1"/>
    <property type="match status" value="1"/>
</dbReference>
<feature type="region of interest" description="Disordered" evidence="2">
    <location>
        <begin position="631"/>
        <end position="656"/>
    </location>
</feature>
<feature type="domain" description="Sulfatase-modifying factor enzyme-like" evidence="3">
    <location>
        <begin position="670"/>
        <end position="888"/>
    </location>
</feature>
<evidence type="ECO:0000313" key="4">
    <source>
        <dbReference type="EMBL" id="MDJ1170358.1"/>
    </source>
</evidence>
<evidence type="ECO:0000259" key="3">
    <source>
        <dbReference type="Pfam" id="PF03781"/>
    </source>
</evidence>
<keyword evidence="1" id="KW-0802">TPR repeat</keyword>
<dbReference type="InterPro" id="IPR011990">
    <property type="entry name" value="TPR-like_helical_dom_sf"/>
</dbReference>
<feature type="repeat" description="TPR" evidence="1">
    <location>
        <begin position="581"/>
        <end position="614"/>
    </location>
</feature>
<dbReference type="Gene3D" id="3.90.1580.10">
    <property type="entry name" value="paralog of FGE (formylglycine-generating enzyme)"/>
    <property type="match status" value="1"/>
</dbReference>
<organism evidence="4 5">
    <name type="scientific">Roseofilum acuticapitatum BLCC-M154</name>
    <dbReference type="NCBI Taxonomy" id="3022444"/>
    <lineage>
        <taxon>Bacteria</taxon>
        <taxon>Bacillati</taxon>
        <taxon>Cyanobacteriota</taxon>
        <taxon>Cyanophyceae</taxon>
        <taxon>Desertifilales</taxon>
        <taxon>Desertifilaceae</taxon>
        <taxon>Roseofilum</taxon>
        <taxon>Roseofilum acuticapitatum</taxon>
    </lineage>
</organism>
<accession>A0ABT7ATW5</accession>
<dbReference type="InterPro" id="IPR005532">
    <property type="entry name" value="SUMF_dom"/>
</dbReference>
<evidence type="ECO:0000256" key="2">
    <source>
        <dbReference type="SAM" id="MobiDB-lite"/>
    </source>
</evidence>
<dbReference type="Pfam" id="PF03781">
    <property type="entry name" value="FGE-sulfatase"/>
    <property type="match status" value="1"/>
</dbReference>
<gene>
    <name evidence="4" type="ORF">PMG71_13040</name>
</gene>
<dbReference type="EMBL" id="JAQOSP010000087">
    <property type="protein sequence ID" value="MDJ1170358.1"/>
    <property type="molecule type" value="Genomic_DNA"/>
</dbReference>
<dbReference type="PROSITE" id="PS50293">
    <property type="entry name" value="TPR_REGION"/>
    <property type="match status" value="1"/>
</dbReference>
<dbReference type="Proteomes" id="UP001235303">
    <property type="component" value="Unassembled WGS sequence"/>
</dbReference>
<dbReference type="InterPro" id="IPR016187">
    <property type="entry name" value="CTDL_fold"/>
</dbReference>
<dbReference type="PANTHER" id="PTHR23150:SF19">
    <property type="entry name" value="FORMYLGLYCINE-GENERATING ENZYME"/>
    <property type="match status" value="1"/>
</dbReference>
<evidence type="ECO:0000256" key="1">
    <source>
        <dbReference type="PROSITE-ProRule" id="PRU00339"/>
    </source>
</evidence>
<sequence length="895" mass="102028">MMGLIGFVSAAVHTVTKAAQSIVPGIMAWNQTRIMNNQQKNLQLVEKRDSKSQEIALKRMEFDAKMEMARQAARAKEREEDREFSLALETMRAESLLKTEQMRQAFQALEAEKQRQFTEAIEKFKAEVQISINQDNLAFARWKEETGREFALEMKLLDLQINRMLAKETREDVRRDRNNPIYAVTEDILNIIMSQDRPPLSVFISPPVLKFDPSPKGGTDPQFPMMESTLKAALRQLFKQYNLNQRPILLHAGEWITKARSGEAAARDLFRDLKTAPVAILETEIEESFLNINVGFWHTDFPDIRFDSVARKLRWRDGLDEIRQAQGQVFEMQGKSLDQATPYDLEKLNRRSREELTHYLEVLHCVHAGMIADEYFLLYAQPQQIPLLPRLLPGLFAEGELPPQVQLELIHKVIDYCDALFNALEQMDSLVVAQLRLDWAETLGAVSERYGFEGQIGGAIRAWLKQRGTVAQGGNLEELTREVARYLLPEDAPFVAQLNGCLEVLGVSGGLNIAQACYQRGLEHLGGKRWQLAVTDFSHALSLSPHVIAYYQRGLAYQGLGELQKAITDLDKAVKLQPNHAKFHEARGDVYRQLEDVETALANYAEAIELGSESAVRKHEELQRWWTDERRKAKEAEEARKRAKAEQRRREEERRKALSIPIPGSELTLELVYVEGGTFQMGSTKYNNEKPVHAVTVPEFRMGKYPITQTQYEAVMGTNPSDFKGENRPVECVSWHDAQEFCQKLSELIEQPVRLPSEAEWEFAARGGNRSQGYEYAGSNNLDEVAWHYGNSGSQTHDVGDKKKKANELGICDMSGNVWEWCADEWHGNYTNAPNDGSIWSNSDERNSNKNRLLRGGSWGYHSAYCRSRSRTSNAADNRYRVYGFRVVCPLAMTT</sequence>
<dbReference type="PANTHER" id="PTHR23150">
    <property type="entry name" value="SULFATASE MODIFYING FACTOR 1, 2"/>
    <property type="match status" value="1"/>
</dbReference>
<dbReference type="SUPFAM" id="SSF56436">
    <property type="entry name" value="C-type lectin-like"/>
    <property type="match status" value="1"/>
</dbReference>
<dbReference type="InterPro" id="IPR042095">
    <property type="entry name" value="SUMF_sf"/>
</dbReference>
<feature type="repeat" description="TPR" evidence="1">
    <location>
        <begin position="547"/>
        <end position="580"/>
    </location>
</feature>
<dbReference type="InterPro" id="IPR019734">
    <property type="entry name" value="TPR_rpt"/>
</dbReference>
<dbReference type="Gene3D" id="1.25.40.10">
    <property type="entry name" value="Tetratricopeptide repeat domain"/>
    <property type="match status" value="1"/>
</dbReference>